<reference evidence="2" key="1">
    <citation type="submission" date="2021-04" db="EMBL/GenBank/DDBJ databases">
        <authorList>
            <person name="Tunstrom K."/>
        </authorList>
    </citation>
    <scope>NUCLEOTIDE SEQUENCE</scope>
</reference>
<feature type="compositionally biased region" description="Low complexity" evidence="1">
    <location>
        <begin position="1"/>
        <end position="13"/>
    </location>
</feature>
<gene>
    <name evidence="2" type="ORF">PAPOLLO_LOCUS12691</name>
</gene>
<comment type="caution">
    <text evidence="2">The sequence shown here is derived from an EMBL/GenBank/DDBJ whole genome shotgun (WGS) entry which is preliminary data.</text>
</comment>
<feature type="region of interest" description="Disordered" evidence="1">
    <location>
        <begin position="1"/>
        <end position="23"/>
    </location>
</feature>
<sequence>MRDGRASTCASEAAGGGSTGARHAVQLSRARRCMRAGRIERVPARAKRRAVARRALGVQCSCLARGGACERDVGRAYLRGRGGGRRRAVQLYSVERCAHAGRTCEYLRERGGGRRIDGRAACSAAVSRAAMHASGTNRARTCAGEAAGGGSSCARRVVQLSHARRCVRAGRTEHVPARARRRAAARRARGVHCSCIAWSGARKRDGRASNCAGEAAGGGSTGARRAVQLYSVERCAQAGRTSE</sequence>
<evidence type="ECO:0000256" key="1">
    <source>
        <dbReference type="SAM" id="MobiDB-lite"/>
    </source>
</evidence>
<dbReference type="AlphaFoldDB" id="A0A8S3X566"/>
<keyword evidence="3" id="KW-1185">Reference proteome</keyword>
<accession>A0A8S3X566</accession>
<organism evidence="2 3">
    <name type="scientific">Parnassius apollo</name>
    <name type="common">Apollo butterfly</name>
    <name type="synonym">Papilio apollo</name>
    <dbReference type="NCBI Taxonomy" id="110799"/>
    <lineage>
        <taxon>Eukaryota</taxon>
        <taxon>Metazoa</taxon>
        <taxon>Ecdysozoa</taxon>
        <taxon>Arthropoda</taxon>
        <taxon>Hexapoda</taxon>
        <taxon>Insecta</taxon>
        <taxon>Pterygota</taxon>
        <taxon>Neoptera</taxon>
        <taxon>Endopterygota</taxon>
        <taxon>Lepidoptera</taxon>
        <taxon>Glossata</taxon>
        <taxon>Ditrysia</taxon>
        <taxon>Papilionoidea</taxon>
        <taxon>Papilionidae</taxon>
        <taxon>Parnassiinae</taxon>
        <taxon>Parnassini</taxon>
        <taxon>Parnassius</taxon>
        <taxon>Parnassius</taxon>
    </lineage>
</organism>
<dbReference type="EMBL" id="CAJQZP010000898">
    <property type="protein sequence ID" value="CAG4994842.1"/>
    <property type="molecule type" value="Genomic_DNA"/>
</dbReference>
<evidence type="ECO:0000313" key="3">
    <source>
        <dbReference type="Proteomes" id="UP000691718"/>
    </source>
</evidence>
<evidence type="ECO:0000313" key="2">
    <source>
        <dbReference type="EMBL" id="CAG4994842.1"/>
    </source>
</evidence>
<proteinExistence type="predicted"/>
<dbReference type="Proteomes" id="UP000691718">
    <property type="component" value="Unassembled WGS sequence"/>
</dbReference>
<name>A0A8S3X566_PARAO</name>
<protein>
    <submittedName>
        <fullName evidence="2">(apollo) hypothetical protein</fullName>
    </submittedName>
</protein>